<keyword evidence="7" id="KW-1185">Reference proteome</keyword>
<proteinExistence type="predicted"/>
<keyword evidence="3" id="KW-0804">Transcription</keyword>
<dbReference type="PANTHER" id="PTHR30136">
    <property type="entry name" value="HELIX-TURN-HELIX TRANSCRIPTIONAL REGULATOR, ICLR FAMILY"/>
    <property type="match status" value="1"/>
</dbReference>
<evidence type="ECO:0000259" key="5">
    <source>
        <dbReference type="PROSITE" id="PS51078"/>
    </source>
</evidence>
<evidence type="ECO:0000313" key="6">
    <source>
        <dbReference type="EMBL" id="OEO30752.1"/>
    </source>
</evidence>
<dbReference type="RefSeq" id="WP_069910036.1">
    <property type="nucleotide sequence ID" value="NZ_LAJE02000188.1"/>
</dbReference>
<evidence type="ECO:0000256" key="1">
    <source>
        <dbReference type="ARBA" id="ARBA00023015"/>
    </source>
</evidence>
<dbReference type="InterPro" id="IPR029016">
    <property type="entry name" value="GAF-like_dom_sf"/>
</dbReference>
<sequence>MPRTSAPDDAQTSLPTAEARIQSVARAKALLDAMAGGDWVSLRDLAIRTGLAKTTAFNLVSALVDVGLTERDAKAGAYRLSLQHLVYGKAVERRLDIAAIARPHLIRLCATTRETVNLALPGPTDAVIVESLEGSQSLRVSSYSGTRAAYHSTACGRALLAHQPLNFRRIIYSVGNLPAATSRTITDPEALETVLERCRTLGWATEFEENEMGSACVAAPIFGPGGDAIAAVSIAGPSARYEPDNIERLGKLLVASLAEITAEMTHHAPHPSTK</sequence>
<dbReference type="Proteomes" id="UP000095463">
    <property type="component" value="Unassembled WGS sequence"/>
</dbReference>
<dbReference type="SUPFAM" id="SSF55781">
    <property type="entry name" value="GAF domain-like"/>
    <property type="match status" value="1"/>
</dbReference>
<name>A0A1E5XQ68_9HYPH</name>
<keyword evidence="1" id="KW-0805">Transcription regulation</keyword>
<dbReference type="GO" id="GO:0045892">
    <property type="term" value="P:negative regulation of DNA-templated transcription"/>
    <property type="evidence" value="ECO:0007669"/>
    <property type="project" value="TreeGrafter"/>
</dbReference>
<dbReference type="InterPro" id="IPR050707">
    <property type="entry name" value="HTH_MetabolicPath_Reg"/>
</dbReference>
<evidence type="ECO:0000259" key="4">
    <source>
        <dbReference type="PROSITE" id="PS51077"/>
    </source>
</evidence>
<protein>
    <submittedName>
        <fullName evidence="6">Transcriptional regulator</fullName>
    </submittedName>
</protein>
<dbReference type="EMBL" id="LAJE02000188">
    <property type="protein sequence ID" value="OEO30752.1"/>
    <property type="molecule type" value="Genomic_DNA"/>
</dbReference>
<feature type="domain" description="HTH iclR-type" evidence="4">
    <location>
        <begin position="21"/>
        <end position="82"/>
    </location>
</feature>
<accession>A0A1E5XQ68</accession>
<dbReference type="Pfam" id="PF09339">
    <property type="entry name" value="HTH_IclR"/>
    <property type="match status" value="1"/>
</dbReference>
<dbReference type="GO" id="GO:0003700">
    <property type="term" value="F:DNA-binding transcription factor activity"/>
    <property type="evidence" value="ECO:0007669"/>
    <property type="project" value="TreeGrafter"/>
</dbReference>
<dbReference type="GO" id="GO:0003677">
    <property type="term" value="F:DNA binding"/>
    <property type="evidence" value="ECO:0007669"/>
    <property type="project" value="UniProtKB-KW"/>
</dbReference>
<dbReference type="InterPro" id="IPR036390">
    <property type="entry name" value="WH_DNA-bd_sf"/>
</dbReference>
<dbReference type="InterPro" id="IPR036388">
    <property type="entry name" value="WH-like_DNA-bd_sf"/>
</dbReference>
<feature type="domain" description="IclR-ED" evidence="5">
    <location>
        <begin position="83"/>
        <end position="266"/>
    </location>
</feature>
<dbReference type="Pfam" id="PF01614">
    <property type="entry name" value="IclR_C"/>
    <property type="match status" value="1"/>
</dbReference>
<dbReference type="PROSITE" id="PS51078">
    <property type="entry name" value="ICLR_ED"/>
    <property type="match status" value="1"/>
</dbReference>
<comment type="caution">
    <text evidence="6">The sequence shown here is derived from an EMBL/GenBank/DDBJ whole genome shotgun (WGS) entry which is preliminary data.</text>
</comment>
<dbReference type="SUPFAM" id="SSF46785">
    <property type="entry name" value="Winged helix' DNA-binding domain"/>
    <property type="match status" value="1"/>
</dbReference>
<dbReference type="Gene3D" id="3.30.450.40">
    <property type="match status" value="1"/>
</dbReference>
<dbReference type="SMART" id="SM00346">
    <property type="entry name" value="HTH_ICLR"/>
    <property type="match status" value="1"/>
</dbReference>
<dbReference type="InterPro" id="IPR014757">
    <property type="entry name" value="Tscrpt_reg_IclR_C"/>
</dbReference>
<dbReference type="OrthoDB" id="6057486at2"/>
<dbReference type="AlphaFoldDB" id="A0A1E5XQ68"/>
<dbReference type="PROSITE" id="PS51077">
    <property type="entry name" value="HTH_ICLR"/>
    <property type="match status" value="1"/>
</dbReference>
<dbReference type="InterPro" id="IPR005471">
    <property type="entry name" value="Tscrpt_reg_IclR_N"/>
</dbReference>
<keyword evidence="2" id="KW-0238">DNA-binding</keyword>
<evidence type="ECO:0000256" key="2">
    <source>
        <dbReference type="ARBA" id="ARBA00023125"/>
    </source>
</evidence>
<evidence type="ECO:0000256" key="3">
    <source>
        <dbReference type="ARBA" id="ARBA00023163"/>
    </source>
</evidence>
<gene>
    <name evidence="6" type="ORF">VW23_019670</name>
</gene>
<organism evidence="6 7">
    <name type="scientific">Devosia insulae DS-56</name>
    <dbReference type="NCBI Taxonomy" id="1116389"/>
    <lineage>
        <taxon>Bacteria</taxon>
        <taxon>Pseudomonadati</taxon>
        <taxon>Pseudomonadota</taxon>
        <taxon>Alphaproteobacteria</taxon>
        <taxon>Hyphomicrobiales</taxon>
        <taxon>Devosiaceae</taxon>
        <taxon>Devosia</taxon>
    </lineage>
</organism>
<evidence type="ECO:0000313" key="7">
    <source>
        <dbReference type="Proteomes" id="UP000095463"/>
    </source>
</evidence>
<dbReference type="Gene3D" id="1.10.10.10">
    <property type="entry name" value="Winged helix-like DNA-binding domain superfamily/Winged helix DNA-binding domain"/>
    <property type="match status" value="1"/>
</dbReference>
<dbReference type="PANTHER" id="PTHR30136:SF24">
    <property type="entry name" value="HTH-TYPE TRANSCRIPTIONAL REPRESSOR ALLR"/>
    <property type="match status" value="1"/>
</dbReference>
<reference evidence="6 7" key="1">
    <citation type="journal article" date="2015" name="Genome Announc.">
        <title>Genome Assemblies of Three Soil-Associated Devosia species: D. insulae, D. limi, and D. soli.</title>
        <authorList>
            <person name="Hassan Y.I."/>
            <person name="Lepp D."/>
            <person name="Zhou T."/>
        </authorList>
    </citation>
    <scope>NUCLEOTIDE SEQUENCE [LARGE SCALE GENOMIC DNA]</scope>
    <source>
        <strain evidence="6 7">DS-56</strain>
    </source>
</reference>